<protein>
    <submittedName>
        <fullName evidence="2">Uncharacterized protein</fullName>
    </submittedName>
</protein>
<dbReference type="OrthoDB" id="10472186at2759"/>
<feature type="region of interest" description="Disordered" evidence="1">
    <location>
        <begin position="1"/>
        <end position="23"/>
    </location>
</feature>
<feature type="region of interest" description="Disordered" evidence="1">
    <location>
        <begin position="305"/>
        <end position="340"/>
    </location>
</feature>
<feature type="compositionally biased region" description="Acidic residues" evidence="1">
    <location>
        <begin position="520"/>
        <end position="538"/>
    </location>
</feature>
<sequence>MRRVTPLFGAVGSGGSLTPEGRTNQKFRPLNSDDFAANHRFVDTSGNPEKKSMIAALLPGVKLDKLCKEVPDVLLWSSEELSARVEVLKEAMPGHDVIKAISEAPTILIGTPYLKKALKRLAELFPGKTLEELLPRYMDATLGTAPRALEYPKRLDWEVPYLDPGLMGNYSVKAELVQAMRDSQHLVFGLWKEDEEALTKFVAAVRRAVLAFETRVFFLQHHYPKAHFERYYADDLFGETVGFVEDWAKKHPGYESYMDEKLAGYQSMETFRLKRLPVGEKEELLIQARAEGVLGPDGSYRGHSLVLGTGSGEEEDEDDGWDDLEDGAEEEEEGEGEGDDDLVEAMQQALWVFEVRSGFLERLVGKEAYRSEMIRRVRKETAGSAPEFLDRYPMYGDHLNEVLDGWGEITTEEWKCVDIDNKEDQMVEMLKVRGRAMVYVQSKMATFRPPSVPPVLTERATQSREEARAKLAEEEEARLESLSDEDVKRHWEAYEAYVVKRFPQLREEIENMRNNRASEDLFEGEDGEEDEELDFDGF</sequence>
<comment type="caution">
    <text evidence="2">The sequence shown here is derived from an EMBL/GenBank/DDBJ whole genome shotgun (WGS) entry which is preliminary data.</text>
</comment>
<accession>A0A4D9D843</accession>
<name>A0A4D9D843_9STRA</name>
<organism evidence="2 3">
    <name type="scientific">Nannochloropsis salina CCMP1776</name>
    <dbReference type="NCBI Taxonomy" id="1027361"/>
    <lineage>
        <taxon>Eukaryota</taxon>
        <taxon>Sar</taxon>
        <taxon>Stramenopiles</taxon>
        <taxon>Ochrophyta</taxon>
        <taxon>Eustigmatophyceae</taxon>
        <taxon>Eustigmatales</taxon>
        <taxon>Monodopsidaceae</taxon>
        <taxon>Microchloropsis</taxon>
        <taxon>Microchloropsis salina</taxon>
    </lineage>
</organism>
<feature type="compositionally biased region" description="Acidic residues" evidence="1">
    <location>
        <begin position="312"/>
        <end position="340"/>
    </location>
</feature>
<keyword evidence="3" id="KW-1185">Reference proteome</keyword>
<dbReference type="EMBL" id="SDOX01000011">
    <property type="protein sequence ID" value="TFJ85635.1"/>
    <property type="molecule type" value="Genomic_DNA"/>
</dbReference>
<dbReference type="Proteomes" id="UP000355283">
    <property type="component" value="Unassembled WGS sequence"/>
</dbReference>
<proteinExistence type="predicted"/>
<evidence type="ECO:0000313" key="2">
    <source>
        <dbReference type="EMBL" id="TFJ85635.1"/>
    </source>
</evidence>
<evidence type="ECO:0000256" key="1">
    <source>
        <dbReference type="SAM" id="MobiDB-lite"/>
    </source>
</evidence>
<dbReference type="AlphaFoldDB" id="A0A4D9D843"/>
<reference evidence="2 3" key="1">
    <citation type="submission" date="2019-01" db="EMBL/GenBank/DDBJ databases">
        <title>Nuclear Genome Assembly of the Microalgal Biofuel strain Nannochloropsis salina CCMP1776.</title>
        <authorList>
            <person name="Hovde B."/>
        </authorList>
    </citation>
    <scope>NUCLEOTIDE SEQUENCE [LARGE SCALE GENOMIC DNA]</scope>
    <source>
        <strain evidence="2 3">CCMP1776</strain>
    </source>
</reference>
<feature type="region of interest" description="Disordered" evidence="1">
    <location>
        <begin position="514"/>
        <end position="538"/>
    </location>
</feature>
<gene>
    <name evidence="2" type="ORF">NSK_003143</name>
</gene>
<evidence type="ECO:0000313" key="3">
    <source>
        <dbReference type="Proteomes" id="UP000355283"/>
    </source>
</evidence>